<dbReference type="SUPFAM" id="SSF55729">
    <property type="entry name" value="Acyl-CoA N-acyltransferases (Nat)"/>
    <property type="match status" value="1"/>
</dbReference>
<sequence length="236" mass="26299">MARVDLGFPNDFILSPARVEDVPGMVAAVLSAFSKSEATRLNMGTASQAAKESWLTSNLTTKFTTPGVYQFVVRQHSTDKIVGMSRWLFPTVLTEEQQQDKANEAEENAAKRQRGENPYPEGANVGSFDAMFDGANRFRGLHVNPEDTYVLDLLCVHQDYQGKGIGGMLLRYALDLADADGRKAYLESTEAGHPLYLKLGWKDIDLLTIDTRNYGGEKVITYWIMTRDPRALIKAE</sequence>
<name>A0ABR4PXF3_9HELO</name>
<dbReference type="Pfam" id="PF13508">
    <property type="entry name" value="Acetyltransf_7"/>
    <property type="match status" value="1"/>
</dbReference>
<dbReference type="PROSITE" id="PS51186">
    <property type="entry name" value="GNAT"/>
    <property type="match status" value="1"/>
</dbReference>
<dbReference type="InterPro" id="IPR000182">
    <property type="entry name" value="GNAT_dom"/>
</dbReference>
<comment type="caution">
    <text evidence="3">The sequence shown here is derived from an EMBL/GenBank/DDBJ whole genome shotgun (WGS) entry which is preliminary data.</text>
</comment>
<organism evidence="3 4">
    <name type="scientific">Phlyctema vagabunda</name>
    <dbReference type="NCBI Taxonomy" id="108571"/>
    <lineage>
        <taxon>Eukaryota</taxon>
        <taxon>Fungi</taxon>
        <taxon>Dikarya</taxon>
        <taxon>Ascomycota</taxon>
        <taxon>Pezizomycotina</taxon>
        <taxon>Leotiomycetes</taxon>
        <taxon>Helotiales</taxon>
        <taxon>Dermateaceae</taxon>
        <taxon>Phlyctema</taxon>
    </lineage>
</organism>
<dbReference type="Gene3D" id="3.40.630.30">
    <property type="match status" value="1"/>
</dbReference>
<protein>
    <submittedName>
        <fullName evidence="3">Acetyltransferase</fullName>
    </submittedName>
</protein>
<proteinExistence type="predicted"/>
<dbReference type="InterPro" id="IPR052523">
    <property type="entry name" value="Trichothecene_AcTrans"/>
</dbReference>
<dbReference type="EMBL" id="JBFCZG010000001">
    <property type="protein sequence ID" value="KAL3428052.1"/>
    <property type="molecule type" value="Genomic_DNA"/>
</dbReference>
<dbReference type="PANTHER" id="PTHR42791">
    <property type="entry name" value="GNAT FAMILY ACETYLTRANSFERASE"/>
    <property type="match status" value="1"/>
</dbReference>
<evidence type="ECO:0000256" key="1">
    <source>
        <dbReference type="SAM" id="MobiDB-lite"/>
    </source>
</evidence>
<dbReference type="CDD" id="cd04301">
    <property type="entry name" value="NAT_SF"/>
    <property type="match status" value="1"/>
</dbReference>
<feature type="compositionally biased region" description="Basic and acidic residues" evidence="1">
    <location>
        <begin position="98"/>
        <end position="115"/>
    </location>
</feature>
<evidence type="ECO:0000313" key="3">
    <source>
        <dbReference type="EMBL" id="KAL3428052.1"/>
    </source>
</evidence>
<gene>
    <name evidence="3" type="ORF">PVAG01_01561</name>
</gene>
<dbReference type="PANTHER" id="PTHR42791:SF2">
    <property type="entry name" value="N-ACETYLTRANSFERASE DOMAIN-CONTAINING PROTEIN"/>
    <property type="match status" value="1"/>
</dbReference>
<evidence type="ECO:0000313" key="4">
    <source>
        <dbReference type="Proteomes" id="UP001629113"/>
    </source>
</evidence>
<reference evidence="3 4" key="1">
    <citation type="submission" date="2024-06" db="EMBL/GenBank/DDBJ databases">
        <title>Complete genome of Phlyctema vagabunda strain 19-DSS-EL-015.</title>
        <authorList>
            <person name="Fiorenzani C."/>
        </authorList>
    </citation>
    <scope>NUCLEOTIDE SEQUENCE [LARGE SCALE GENOMIC DNA]</scope>
    <source>
        <strain evidence="3 4">19-DSS-EL-015</strain>
    </source>
</reference>
<feature type="region of interest" description="Disordered" evidence="1">
    <location>
        <begin position="96"/>
        <end position="123"/>
    </location>
</feature>
<keyword evidence="4" id="KW-1185">Reference proteome</keyword>
<dbReference type="Proteomes" id="UP001629113">
    <property type="component" value="Unassembled WGS sequence"/>
</dbReference>
<evidence type="ECO:0000259" key="2">
    <source>
        <dbReference type="PROSITE" id="PS51186"/>
    </source>
</evidence>
<dbReference type="InterPro" id="IPR016181">
    <property type="entry name" value="Acyl_CoA_acyltransferase"/>
</dbReference>
<accession>A0ABR4PXF3</accession>
<feature type="domain" description="N-acetyltransferase" evidence="2">
    <location>
        <begin position="79"/>
        <end position="228"/>
    </location>
</feature>